<gene>
    <name evidence="1" type="ORF">BKA14_002482</name>
</gene>
<evidence type="ECO:0000313" key="2">
    <source>
        <dbReference type="Proteomes" id="UP000542742"/>
    </source>
</evidence>
<reference evidence="1 2" key="1">
    <citation type="submission" date="2020-08" db="EMBL/GenBank/DDBJ databases">
        <title>Sequencing the genomes of 1000 actinobacteria strains.</title>
        <authorList>
            <person name="Klenk H.-P."/>
        </authorList>
    </citation>
    <scope>NUCLEOTIDE SEQUENCE [LARGE SCALE GENOMIC DNA]</scope>
    <source>
        <strain evidence="1 2">DSM 45518</strain>
    </source>
</reference>
<dbReference type="CDD" id="cd02440">
    <property type="entry name" value="AdoMet_MTases"/>
    <property type="match status" value="1"/>
</dbReference>
<sequence length="213" mass="23004">MRDWRSWFEFGRTLPLAPGVHAPSRFSALLAAALQDCGDRTVIDAGCGAGLITIAALRAGARHVIAIDSDPAAVELTRRNVAETLGVQPVEVLRLDFRELDELDADLLAVNPPQRPASTLEAVEPDQRHLHVGGGADGLDTLRLVLRHTRAATVRTTAADTLPIRSVPAVSRRRVLTATLPMHRAWHPLTGPEAPVSVWELRRTPVSTAGSRP</sequence>
<dbReference type="PANTHER" id="PTHR23290">
    <property type="entry name" value="RRNA N6-ADENOSINE-METHYLTRANSFERASE METTL5"/>
    <property type="match status" value="1"/>
</dbReference>
<dbReference type="SUPFAM" id="SSF53335">
    <property type="entry name" value="S-adenosyl-L-methionine-dependent methyltransferases"/>
    <property type="match status" value="1"/>
</dbReference>
<dbReference type="EMBL" id="JACHMF010000001">
    <property type="protein sequence ID" value="MBB4692334.1"/>
    <property type="molecule type" value="Genomic_DNA"/>
</dbReference>
<dbReference type="AlphaFoldDB" id="A0A7W7G171"/>
<dbReference type="PANTHER" id="PTHR23290:SF0">
    <property type="entry name" value="RRNA N6-ADENOSINE-METHYLTRANSFERASE METTL5"/>
    <property type="match status" value="1"/>
</dbReference>
<evidence type="ECO:0000313" key="1">
    <source>
        <dbReference type="EMBL" id="MBB4692334.1"/>
    </source>
</evidence>
<organism evidence="1 2">
    <name type="scientific">Paractinoplanes abujensis</name>
    <dbReference type="NCBI Taxonomy" id="882441"/>
    <lineage>
        <taxon>Bacteria</taxon>
        <taxon>Bacillati</taxon>
        <taxon>Actinomycetota</taxon>
        <taxon>Actinomycetes</taxon>
        <taxon>Micromonosporales</taxon>
        <taxon>Micromonosporaceae</taxon>
        <taxon>Paractinoplanes</taxon>
    </lineage>
</organism>
<keyword evidence="1" id="KW-0489">Methyltransferase</keyword>
<accession>A0A7W7G171</accession>
<dbReference type="RefSeq" id="WP_184951061.1">
    <property type="nucleotide sequence ID" value="NZ_BOMC01000079.1"/>
</dbReference>
<dbReference type="Gene3D" id="3.40.50.150">
    <property type="entry name" value="Vaccinia Virus protein VP39"/>
    <property type="match status" value="1"/>
</dbReference>
<comment type="caution">
    <text evidence="1">The sequence shown here is derived from an EMBL/GenBank/DDBJ whole genome shotgun (WGS) entry which is preliminary data.</text>
</comment>
<dbReference type="Pfam" id="PF06325">
    <property type="entry name" value="PrmA"/>
    <property type="match status" value="1"/>
</dbReference>
<keyword evidence="1" id="KW-0808">Transferase</keyword>
<dbReference type="InterPro" id="IPR051720">
    <property type="entry name" value="rRNA_MeTrfase/Polyamine_Synth"/>
</dbReference>
<name>A0A7W7G171_9ACTN</name>
<dbReference type="InterPro" id="IPR029063">
    <property type="entry name" value="SAM-dependent_MTases_sf"/>
</dbReference>
<keyword evidence="2" id="KW-1185">Reference proteome</keyword>
<protein>
    <submittedName>
        <fullName evidence="1">Methylase of polypeptide subunit release factors</fullName>
    </submittedName>
</protein>
<dbReference type="GO" id="GO:0032259">
    <property type="term" value="P:methylation"/>
    <property type="evidence" value="ECO:0007669"/>
    <property type="project" value="UniProtKB-KW"/>
</dbReference>
<dbReference type="Proteomes" id="UP000542742">
    <property type="component" value="Unassembled WGS sequence"/>
</dbReference>
<proteinExistence type="predicted"/>
<dbReference type="GO" id="GO:0008168">
    <property type="term" value="F:methyltransferase activity"/>
    <property type="evidence" value="ECO:0007669"/>
    <property type="project" value="UniProtKB-KW"/>
</dbReference>